<evidence type="ECO:0000256" key="1">
    <source>
        <dbReference type="ARBA" id="ARBA00022741"/>
    </source>
</evidence>
<dbReference type="eggNOG" id="KOG2037">
    <property type="taxonomic scope" value="Eukaryota"/>
</dbReference>
<dbReference type="Gene3D" id="3.40.50.300">
    <property type="entry name" value="P-loop containing nucleotide triphosphate hydrolases"/>
    <property type="match status" value="1"/>
</dbReference>
<dbReference type="Proteomes" id="UP000013827">
    <property type="component" value="Unassembled WGS sequence"/>
</dbReference>
<dbReference type="InterPro" id="IPR027417">
    <property type="entry name" value="P-loop_NTPase"/>
</dbReference>
<dbReference type="HOGENOM" id="CLU_1754528_0_0_1"/>
<evidence type="ECO:0000259" key="5">
    <source>
        <dbReference type="PROSITE" id="PS51715"/>
    </source>
</evidence>
<proteinExistence type="inferred from homology"/>
<dbReference type="PANTHER" id="PTHR10751">
    <property type="entry name" value="GUANYLATE BINDING PROTEIN"/>
    <property type="match status" value="1"/>
</dbReference>
<evidence type="ECO:0000256" key="4">
    <source>
        <dbReference type="SAM" id="SignalP"/>
    </source>
</evidence>
<dbReference type="InterPro" id="IPR015894">
    <property type="entry name" value="Guanylate-bd_N"/>
</dbReference>
<dbReference type="OMA" id="HENIFEV"/>
<dbReference type="PaxDb" id="2903-EOD12262"/>
<keyword evidence="2" id="KW-0342">GTP-binding</keyword>
<name>A0A0D3ILX7_EMIH1</name>
<dbReference type="AlphaFoldDB" id="A0A0D3ILX7"/>
<dbReference type="InterPro" id="IPR030386">
    <property type="entry name" value="G_GB1_RHD3_dom"/>
</dbReference>
<evidence type="ECO:0000313" key="7">
    <source>
        <dbReference type="Proteomes" id="UP000013827"/>
    </source>
</evidence>
<dbReference type="RefSeq" id="XP_005764691.1">
    <property type="nucleotide sequence ID" value="XM_005764634.1"/>
</dbReference>
<evidence type="ECO:0000313" key="6">
    <source>
        <dbReference type="EnsemblProtists" id="EOD12262"/>
    </source>
</evidence>
<dbReference type="PROSITE" id="PS51715">
    <property type="entry name" value="G_GB1_RHD3"/>
    <property type="match status" value="1"/>
</dbReference>
<reference evidence="7" key="1">
    <citation type="journal article" date="2013" name="Nature">
        <title>Pan genome of the phytoplankton Emiliania underpins its global distribution.</title>
        <authorList>
            <person name="Read B.A."/>
            <person name="Kegel J."/>
            <person name="Klute M.J."/>
            <person name="Kuo A."/>
            <person name="Lefebvre S.C."/>
            <person name="Maumus F."/>
            <person name="Mayer C."/>
            <person name="Miller J."/>
            <person name="Monier A."/>
            <person name="Salamov A."/>
            <person name="Young J."/>
            <person name="Aguilar M."/>
            <person name="Claverie J.M."/>
            <person name="Frickenhaus S."/>
            <person name="Gonzalez K."/>
            <person name="Herman E.K."/>
            <person name="Lin Y.C."/>
            <person name="Napier J."/>
            <person name="Ogata H."/>
            <person name="Sarno A.F."/>
            <person name="Shmutz J."/>
            <person name="Schroeder D."/>
            <person name="de Vargas C."/>
            <person name="Verret F."/>
            <person name="von Dassow P."/>
            <person name="Valentin K."/>
            <person name="Van de Peer Y."/>
            <person name="Wheeler G."/>
            <person name="Dacks J.B."/>
            <person name="Delwiche C.F."/>
            <person name="Dyhrman S.T."/>
            <person name="Glockner G."/>
            <person name="John U."/>
            <person name="Richards T."/>
            <person name="Worden A.Z."/>
            <person name="Zhang X."/>
            <person name="Grigoriev I.V."/>
            <person name="Allen A.E."/>
            <person name="Bidle K."/>
            <person name="Borodovsky M."/>
            <person name="Bowler C."/>
            <person name="Brownlee C."/>
            <person name="Cock J.M."/>
            <person name="Elias M."/>
            <person name="Gladyshev V.N."/>
            <person name="Groth M."/>
            <person name="Guda C."/>
            <person name="Hadaegh A."/>
            <person name="Iglesias-Rodriguez M.D."/>
            <person name="Jenkins J."/>
            <person name="Jones B.M."/>
            <person name="Lawson T."/>
            <person name="Leese F."/>
            <person name="Lindquist E."/>
            <person name="Lobanov A."/>
            <person name="Lomsadze A."/>
            <person name="Malik S.B."/>
            <person name="Marsh M.E."/>
            <person name="Mackinder L."/>
            <person name="Mock T."/>
            <person name="Mueller-Roeber B."/>
            <person name="Pagarete A."/>
            <person name="Parker M."/>
            <person name="Probert I."/>
            <person name="Quesneville H."/>
            <person name="Raines C."/>
            <person name="Rensing S.A."/>
            <person name="Riano-Pachon D.M."/>
            <person name="Richier S."/>
            <person name="Rokitta S."/>
            <person name="Shiraiwa Y."/>
            <person name="Soanes D.M."/>
            <person name="van der Giezen M."/>
            <person name="Wahlund T.M."/>
            <person name="Williams B."/>
            <person name="Wilson W."/>
            <person name="Wolfe G."/>
            <person name="Wurch L.L."/>
        </authorList>
    </citation>
    <scope>NUCLEOTIDE SEQUENCE</scope>
</reference>
<accession>A0A0D3ILX7</accession>
<comment type="similarity">
    <text evidence="3">Belongs to the TRAFAC class dynamin-like GTPase superfamily. GB1/RHD3 GTPase family.</text>
</comment>
<dbReference type="GO" id="GO:0003924">
    <property type="term" value="F:GTPase activity"/>
    <property type="evidence" value="ECO:0007669"/>
    <property type="project" value="InterPro"/>
</dbReference>
<dbReference type="Pfam" id="PF02263">
    <property type="entry name" value="GBP"/>
    <property type="match status" value="1"/>
</dbReference>
<feature type="domain" description="GB1/RHD3-type G" evidence="5">
    <location>
        <begin position="58"/>
        <end position="149"/>
    </location>
</feature>
<dbReference type="GO" id="GO:0005525">
    <property type="term" value="F:GTP binding"/>
    <property type="evidence" value="ECO:0007669"/>
    <property type="project" value="UniProtKB-KW"/>
</dbReference>
<organism evidence="6 7">
    <name type="scientific">Emiliania huxleyi (strain CCMP1516)</name>
    <dbReference type="NCBI Taxonomy" id="280463"/>
    <lineage>
        <taxon>Eukaryota</taxon>
        <taxon>Haptista</taxon>
        <taxon>Haptophyta</taxon>
        <taxon>Prymnesiophyceae</taxon>
        <taxon>Isochrysidales</taxon>
        <taxon>Noelaerhabdaceae</taxon>
        <taxon>Emiliania</taxon>
    </lineage>
</organism>
<dbReference type="KEGG" id="ehx:EMIHUDRAFT_257210"/>
<evidence type="ECO:0000256" key="2">
    <source>
        <dbReference type="ARBA" id="ARBA00023134"/>
    </source>
</evidence>
<keyword evidence="7" id="KW-1185">Reference proteome</keyword>
<dbReference type="STRING" id="2903.R1BRC0"/>
<feature type="signal peptide" evidence="4">
    <location>
        <begin position="1"/>
        <end position="18"/>
    </location>
</feature>
<reference evidence="6" key="2">
    <citation type="submission" date="2024-10" db="UniProtKB">
        <authorList>
            <consortium name="EnsemblProtists"/>
        </authorList>
    </citation>
    <scope>IDENTIFICATION</scope>
</reference>
<keyword evidence="1" id="KW-0547">Nucleotide-binding</keyword>
<protein>
    <recommendedName>
        <fullName evidence="5">GB1/RHD3-type G domain-containing protein</fullName>
    </recommendedName>
</protein>
<evidence type="ECO:0000256" key="3">
    <source>
        <dbReference type="PROSITE-ProRule" id="PRU01052"/>
    </source>
</evidence>
<keyword evidence="4" id="KW-0732">Signal</keyword>
<dbReference type="SUPFAM" id="SSF52540">
    <property type="entry name" value="P-loop containing nucleoside triphosphate hydrolases"/>
    <property type="match status" value="1"/>
</dbReference>
<dbReference type="GeneID" id="17258413"/>
<sequence length="149" mass="15625">MGTRAILPLLALLEVGLAFGGLSGDQGWHAVPLFRKPAVSTGQLELVEEGLNVLRAQTEPFAIVSAVGPTRTGKSSILGRAFFRGEHENIFEVGSGVTSHTGGVWIASQPIEVKVADGSTLRVLFIDTEGFSGVGGITSKTYEANLFGL</sequence>
<feature type="chain" id="PRO_5044291136" description="GB1/RHD3-type G domain-containing protein" evidence="4">
    <location>
        <begin position="19"/>
        <end position="149"/>
    </location>
</feature>
<dbReference type="EnsemblProtists" id="EOD12262">
    <property type="protein sequence ID" value="EOD12262"/>
    <property type="gene ID" value="EMIHUDRAFT_257210"/>
</dbReference>